<keyword evidence="3" id="KW-1185">Reference proteome</keyword>
<dbReference type="KEGG" id="vg:18562991"/>
<dbReference type="EMBL" id="JQ691611">
    <property type="protein sequence ID" value="AFH21033.1"/>
    <property type="molecule type" value="Genomic_DNA"/>
</dbReference>
<protein>
    <submittedName>
        <fullName evidence="2">Uncharacterized protein</fullName>
    </submittedName>
</protein>
<accession>M1EZD7</accession>
<feature type="region of interest" description="Disordered" evidence="1">
    <location>
        <begin position="40"/>
        <end position="73"/>
    </location>
</feature>
<evidence type="ECO:0000313" key="2">
    <source>
        <dbReference type="EMBL" id="AFH21033.1"/>
    </source>
</evidence>
<reference evidence="2 3" key="1">
    <citation type="submission" date="2012-02" db="EMBL/GenBank/DDBJ databases">
        <title>Complete Genome Sequence of Cronobacter sakazakii Bacteriophage CR9.</title>
        <authorList>
            <person name="Shin H."/>
            <person name="Lee J.-H."/>
            <person name="Kim Y."/>
            <person name="Ryu S."/>
        </authorList>
    </citation>
    <scope>NUCLEOTIDE SEQUENCE [LARGE SCALE GENOMIC DNA]</scope>
</reference>
<dbReference type="Proteomes" id="UP000011829">
    <property type="component" value="Segment"/>
</dbReference>
<dbReference type="GeneID" id="18562991"/>
<organism evidence="2 3">
    <name type="scientific">Cronobacter phage CR9</name>
    <dbReference type="NCBI Taxonomy" id="1162290"/>
    <lineage>
        <taxon>Viruses</taxon>
        <taxon>Duplodnaviria</taxon>
        <taxon>Heunggongvirae</taxon>
        <taxon>Uroviricota</taxon>
        <taxon>Caudoviricetes</taxon>
        <taxon>Vequintavirinae</taxon>
        <taxon>Certrevirus</taxon>
        <taxon>Certrevirus CR9</taxon>
    </lineage>
</organism>
<dbReference type="OrthoDB" id="35730at10239"/>
<evidence type="ECO:0000313" key="3">
    <source>
        <dbReference type="Proteomes" id="UP000011829"/>
    </source>
</evidence>
<dbReference type="RefSeq" id="YP_009015111.1">
    <property type="nucleotide sequence ID" value="NC_023717.1"/>
</dbReference>
<sequence>MAKVIYKKSRGVSSVNLAAVATLPAYRTRDEARAVANRLRAAGVTPTTPTKKADGWHVGAKHNGGTLSRNTHR</sequence>
<name>M1EZD7_9CAUD</name>
<proteinExistence type="predicted"/>
<gene>
    <name evidence="2" type="ORF">CR9_149</name>
</gene>
<evidence type="ECO:0000256" key="1">
    <source>
        <dbReference type="SAM" id="MobiDB-lite"/>
    </source>
</evidence>